<protein>
    <recommendedName>
        <fullName evidence="3">Variable large protein</fullName>
    </recommendedName>
</protein>
<comment type="caution">
    <text evidence="1">The sequence shown here is derived from an EMBL/GenBank/DDBJ whole genome shotgun (WGS) entry which is preliminary data.</text>
</comment>
<proteinExistence type="predicted"/>
<gene>
    <name evidence="1" type="ORF">GCM10007913_33780</name>
</gene>
<keyword evidence="2" id="KW-1185">Reference proteome</keyword>
<evidence type="ECO:0008006" key="3">
    <source>
        <dbReference type="Google" id="ProtNLM"/>
    </source>
</evidence>
<reference evidence="1" key="2">
    <citation type="submission" date="2023-01" db="EMBL/GenBank/DDBJ databases">
        <title>Draft genome sequence of Devosia yakushimensis strain NBRC 103855.</title>
        <authorList>
            <person name="Sun Q."/>
            <person name="Mori K."/>
        </authorList>
    </citation>
    <scope>NUCLEOTIDE SEQUENCE</scope>
    <source>
        <strain evidence="1">NBRC 103855</strain>
    </source>
</reference>
<dbReference type="Proteomes" id="UP001161406">
    <property type="component" value="Unassembled WGS sequence"/>
</dbReference>
<dbReference type="EMBL" id="BSNG01000001">
    <property type="protein sequence ID" value="GLQ11446.1"/>
    <property type="molecule type" value="Genomic_DNA"/>
</dbReference>
<evidence type="ECO:0000313" key="1">
    <source>
        <dbReference type="EMBL" id="GLQ11446.1"/>
    </source>
</evidence>
<organism evidence="1 2">
    <name type="scientific">Devosia yakushimensis</name>
    <dbReference type="NCBI Taxonomy" id="470028"/>
    <lineage>
        <taxon>Bacteria</taxon>
        <taxon>Pseudomonadati</taxon>
        <taxon>Pseudomonadota</taxon>
        <taxon>Alphaproteobacteria</taxon>
        <taxon>Hyphomicrobiales</taxon>
        <taxon>Devosiaceae</taxon>
        <taxon>Devosia</taxon>
    </lineage>
</organism>
<reference evidence="1" key="1">
    <citation type="journal article" date="2014" name="Int. J. Syst. Evol. Microbiol.">
        <title>Complete genome of a new Firmicutes species belonging to the dominant human colonic microbiota ('Ruminococcus bicirculans') reveals two chromosomes and a selective capacity to utilize plant glucans.</title>
        <authorList>
            <consortium name="NISC Comparative Sequencing Program"/>
            <person name="Wegmann U."/>
            <person name="Louis P."/>
            <person name="Goesmann A."/>
            <person name="Henrissat B."/>
            <person name="Duncan S.H."/>
            <person name="Flint H.J."/>
        </authorList>
    </citation>
    <scope>NUCLEOTIDE SEQUENCE</scope>
    <source>
        <strain evidence="1">NBRC 103855</strain>
    </source>
</reference>
<sequence length="81" mass="7940">MLEAARSTSVNAIEVGLAIKDATGKSGEVGGDGFTGIAHNTNHGAGAVSAAKRSAAGADTANRGALKVFQSGTDRDAVAKI</sequence>
<accession>A0ABQ5UHK1</accession>
<evidence type="ECO:0000313" key="2">
    <source>
        <dbReference type="Proteomes" id="UP001161406"/>
    </source>
</evidence>
<name>A0ABQ5UHK1_9HYPH</name>